<gene>
    <name evidence="1" type="ORF">CLSA_c29480</name>
</gene>
<dbReference type="PATRIC" id="fig|1345695.10.peg.1030"/>
<dbReference type="EMBL" id="CP006721">
    <property type="protein sequence ID" value="AGX43915.1"/>
    <property type="molecule type" value="Genomic_DNA"/>
</dbReference>
<accession>U5MTM4</accession>
<keyword evidence="2" id="KW-1185">Reference proteome</keyword>
<dbReference type="KEGG" id="csb:CLSA_c29480"/>
<evidence type="ECO:0000313" key="1">
    <source>
        <dbReference type="EMBL" id="AGX43915.1"/>
    </source>
</evidence>
<reference evidence="1 2" key="1">
    <citation type="journal article" date="2013" name="Genome Announc.">
        <title>Complete Genome Sequence of the Solvent Producer Clostridium saccharobutylicum NCP262 (DSM 13864).</title>
        <authorList>
            <person name="Poehlein A."/>
            <person name="Hartwich K."/>
            <person name="Krabben P."/>
            <person name="Ehrenreich A."/>
            <person name="Liebl W."/>
            <person name="Durre P."/>
            <person name="Gottschalk G."/>
            <person name="Daniel R."/>
        </authorList>
    </citation>
    <scope>NUCLEOTIDE SEQUENCE [LARGE SCALE GENOMIC DNA]</scope>
    <source>
        <strain evidence="1">DSM 13864</strain>
    </source>
</reference>
<name>U5MTM4_CLOSA</name>
<dbReference type="RefSeq" id="WP_022747060.1">
    <property type="nucleotide sequence ID" value="NC_022571.1"/>
</dbReference>
<organism evidence="1 2">
    <name type="scientific">Clostridium saccharobutylicum DSM 13864</name>
    <dbReference type="NCBI Taxonomy" id="1345695"/>
    <lineage>
        <taxon>Bacteria</taxon>
        <taxon>Bacillati</taxon>
        <taxon>Bacillota</taxon>
        <taxon>Clostridia</taxon>
        <taxon>Eubacteriales</taxon>
        <taxon>Clostridiaceae</taxon>
        <taxon>Clostridium</taxon>
    </lineage>
</organism>
<dbReference type="HOGENOM" id="CLU_747430_0_0_9"/>
<sequence length="398" mass="45939">MDRIESIKDILDKRELAIAEDDRRAVNKANKALNSTIKANVIKAQEALGADNKYKEYFVNNIEHIKELLVINKEINTIEEAIGLIHQVDFRYIFGLDVLMEEPFACEFINSERRISLAFTTEEKANVGVEKEMERFKGKEIIVSSYERFGMYIKELVVSGENTEAWITYNLTRNKYLYMVGSKKEDNPYVIISFDILDLCQIFMKCDISKAIQGLCELLGIRIKEFEEVRGRYERCKSFVRNNLTKDKFPILFELIGEQIPKLETIFEEGIDKLYYHGESKEGMVFSASMQYLADTMGKRKSTINPIVNIFALLGLLQKPDVRSGIYGKGCNNDITYYYIPEYNNEIFQKAEQLAMILLYNGERVTASSFSYSICIEKFGQEIANKIFKDKVTKARAS</sequence>
<dbReference type="AlphaFoldDB" id="U5MTM4"/>
<dbReference type="GeneID" id="55475330"/>
<evidence type="ECO:0000313" key="2">
    <source>
        <dbReference type="Proteomes" id="UP000017118"/>
    </source>
</evidence>
<proteinExistence type="predicted"/>
<dbReference type="eggNOG" id="ENOG50323MG">
    <property type="taxonomic scope" value="Bacteria"/>
</dbReference>
<protein>
    <submittedName>
        <fullName evidence="1">Uncharacterized protein</fullName>
    </submittedName>
</protein>
<dbReference type="Proteomes" id="UP000017118">
    <property type="component" value="Chromosome"/>
</dbReference>
<dbReference type="OrthoDB" id="581132at2"/>